<evidence type="ECO:0000256" key="2">
    <source>
        <dbReference type="ARBA" id="ARBA00022450"/>
    </source>
</evidence>
<dbReference type="InterPro" id="IPR023213">
    <property type="entry name" value="CAT-like_dom_sf"/>
</dbReference>
<dbReference type="Proteomes" id="UP000661858">
    <property type="component" value="Unassembled WGS sequence"/>
</dbReference>
<keyword evidence="7" id="KW-1185">Reference proteome</keyword>
<dbReference type="FunFam" id="3.30.300.30:FF:000010">
    <property type="entry name" value="Enterobactin synthetase component F"/>
    <property type="match status" value="1"/>
</dbReference>
<accession>A0A937JUC3</accession>
<keyword evidence="3" id="KW-0597">Phosphoprotein</keyword>
<dbReference type="GO" id="GO:0031177">
    <property type="term" value="F:phosphopantetheine binding"/>
    <property type="evidence" value="ECO:0007669"/>
    <property type="project" value="InterPro"/>
</dbReference>
<dbReference type="Pfam" id="PF00668">
    <property type="entry name" value="Condensation"/>
    <property type="match status" value="1"/>
</dbReference>
<dbReference type="InterPro" id="IPR010060">
    <property type="entry name" value="NRPS_synth"/>
</dbReference>
<dbReference type="PROSITE" id="PS50075">
    <property type="entry name" value="CARRIER"/>
    <property type="match status" value="1"/>
</dbReference>
<dbReference type="EMBL" id="JAERRK010000048">
    <property type="protein sequence ID" value="MBL1087718.1"/>
    <property type="molecule type" value="Genomic_DNA"/>
</dbReference>
<protein>
    <submittedName>
        <fullName evidence="6">Non-ribosomal peptide synthetase</fullName>
    </submittedName>
</protein>
<dbReference type="InterPro" id="IPR036736">
    <property type="entry name" value="ACP-like_sf"/>
</dbReference>
<reference evidence="6" key="1">
    <citation type="submission" date="2021-01" db="EMBL/GenBank/DDBJ databases">
        <title>WGS of actinomycetes isolated from Thailand.</title>
        <authorList>
            <person name="Thawai C."/>
        </authorList>
    </citation>
    <scope>NUCLEOTIDE SEQUENCE</scope>
    <source>
        <strain evidence="6">RCU-197</strain>
    </source>
</reference>
<dbReference type="Pfam" id="PF13193">
    <property type="entry name" value="AMP-binding_C"/>
    <property type="match status" value="1"/>
</dbReference>
<dbReference type="Pfam" id="PF00550">
    <property type="entry name" value="PP-binding"/>
    <property type="match status" value="1"/>
</dbReference>
<dbReference type="Gene3D" id="1.10.1200.10">
    <property type="entry name" value="ACP-like"/>
    <property type="match status" value="1"/>
</dbReference>
<keyword evidence="2" id="KW-0596">Phosphopantetheine</keyword>
<gene>
    <name evidence="6" type="ORF">JK359_38330</name>
</gene>
<dbReference type="RefSeq" id="WP_236679120.1">
    <property type="nucleotide sequence ID" value="NZ_JAERRK010000048.1"/>
</dbReference>
<dbReference type="InterPro" id="IPR020806">
    <property type="entry name" value="PKS_PP-bd"/>
</dbReference>
<dbReference type="InterPro" id="IPR001242">
    <property type="entry name" value="Condensation_dom"/>
</dbReference>
<sequence length="703" mass="75218">PDGDLEFAGRTDHQVKIRGFRIEPAEIENTLLTHPDITQAAVIVHDRQAGTSRLIAYVVGDTAVTPEGLREFVGRRLPEYMVPSGYVVLERLPLTANGKLDRAALPDPDPVAQPDGPRREPGSARERLLGELFARALGVDRVGPDDDFFALGGDSIVSIRLVSLARAAGVVFSVRDVFEQRTVAGLAGIAEESAQPGPDTGDCGVGMVEPTPIMRWFDARGGGVDAFYQAMLLEVPAALGEDRITAAVQALVDHHDALRLSRTPGGADGGSCTLEVGPVGAVPAADLVRRVALQDTDVDEALVRTQAQAAADRLSAERGRLVQVVWFDAGPARPGRLLLLVSHLVVDGVSWRILLPDLVAAWEAAGLDGPPPLDPVGTSLRRWSQLLVAEARRPLRVAEAELWAELLTAADPLLTARRPDPVRDTVGRARELALSLAPEVTTPLLTTVPTAFHAGVDDVLLTALALAVAQWRRGHGRGRHSALLVDVEGHGREEIAGGVDLARTVGWFTSLYPVRIDPGPSVWEEVAEGGPGLGQALKRVKEQLRSLPDRGMGFGLLRHLNPETGQRLARLPVPQLGFNYLGRFPSAGAPLVPGVPGWNVAAEAGLLSGADPATALAHGLEVNSMVRDTPDGPCLEAVWTWAPGLWPEQHVRALAEQWFQAIRGLVRHGDRAGTGGHTPSDFPLAELSQHDIEQLEAAWRIQK</sequence>
<dbReference type="SUPFAM" id="SSF52777">
    <property type="entry name" value="CoA-dependent acyltransferases"/>
    <property type="match status" value="2"/>
</dbReference>
<dbReference type="GO" id="GO:0003824">
    <property type="term" value="F:catalytic activity"/>
    <property type="evidence" value="ECO:0007669"/>
    <property type="project" value="InterPro"/>
</dbReference>
<evidence type="ECO:0000256" key="3">
    <source>
        <dbReference type="ARBA" id="ARBA00022553"/>
    </source>
</evidence>
<dbReference type="SUPFAM" id="SSF56801">
    <property type="entry name" value="Acetyl-CoA synthetase-like"/>
    <property type="match status" value="1"/>
</dbReference>
<comment type="cofactor">
    <cofactor evidence="1">
        <name>pantetheine 4'-phosphate</name>
        <dbReference type="ChEBI" id="CHEBI:47942"/>
    </cofactor>
</comment>
<feature type="non-terminal residue" evidence="6">
    <location>
        <position position="1"/>
    </location>
</feature>
<dbReference type="Gene3D" id="3.30.559.10">
    <property type="entry name" value="Chloramphenicol acetyltransferase-like domain"/>
    <property type="match status" value="1"/>
</dbReference>
<dbReference type="SMART" id="SM00823">
    <property type="entry name" value="PKS_PP"/>
    <property type="match status" value="1"/>
</dbReference>
<dbReference type="InterPro" id="IPR006162">
    <property type="entry name" value="Ppantetheine_attach_site"/>
</dbReference>
<organism evidence="6 7">
    <name type="scientific">Streptomyces actinomycinicus</name>
    <dbReference type="NCBI Taxonomy" id="1695166"/>
    <lineage>
        <taxon>Bacteria</taxon>
        <taxon>Bacillati</taxon>
        <taxon>Actinomycetota</taxon>
        <taxon>Actinomycetes</taxon>
        <taxon>Kitasatosporales</taxon>
        <taxon>Streptomycetaceae</taxon>
        <taxon>Streptomyces</taxon>
    </lineage>
</organism>
<dbReference type="Gene3D" id="3.30.559.30">
    <property type="entry name" value="Nonribosomal peptide synthetase, condensation domain"/>
    <property type="match status" value="1"/>
</dbReference>
<dbReference type="InterPro" id="IPR009081">
    <property type="entry name" value="PP-bd_ACP"/>
</dbReference>
<evidence type="ECO:0000313" key="6">
    <source>
        <dbReference type="EMBL" id="MBL1087718.1"/>
    </source>
</evidence>
<dbReference type="GO" id="GO:0008610">
    <property type="term" value="P:lipid biosynthetic process"/>
    <property type="evidence" value="ECO:0007669"/>
    <property type="project" value="UniProtKB-ARBA"/>
</dbReference>
<evidence type="ECO:0000313" key="7">
    <source>
        <dbReference type="Proteomes" id="UP000661858"/>
    </source>
</evidence>
<dbReference type="PANTHER" id="PTHR45398">
    <property type="match status" value="1"/>
</dbReference>
<dbReference type="NCBIfam" id="TIGR01720">
    <property type="entry name" value="NRPS-para261"/>
    <property type="match status" value="1"/>
</dbReference>
<evidence type="ECO:0000259" key="5">
    <source>
        <dbReference type="PROSITE" id="PS50075"/>
    </source>
</evidence>
<proteinExistence type="predicted"/>
<dbReference type="GO" id="GO:0017000">
    <property type="term" value="P:antibiotic biosynthetic process"/>
    <property type="evidence" value="ECO:0007669"/>
    <property type="project" value="UniProtKB-ARBA"/>
</dbReference>
<evidence type="ECO:0000256" key="4">
    <source>
        <dbReference type="SAM" id="MobiDB-lite"/>
    </source>
</evidence>
<feature type="domain" description="Carrier" evidence="5">
    <location>
        <begin position="120"/>
        <end position="194"/>
    </location>
</feature>
<name>A0A937JUC3_9ACTN</name>
<dbReference type="PROSITE" id="PS00012">
    <property type="entry name" value="PHOSPHOPANTETHEINE"/>
    <property type="match status" value="1"/>
</dbReference>
<dbReference type="InterPro" id="IPR045851">
    <property type="entry name" value="AMP-bd_C_sf"/>
</dbReference>
<dbReference type="SUPFAM" id="SSF47336">
    <property type="entry name" value="ACP-like"/>
    <property type="match status" value="1"/>
</dbReference>
<dbReference type="GO" id="GO:0044550">
    <property type="term" value="P:secondary metabolite biosynthetic process"/>
    <property type="evidence" value="ECO:0007669"/>
    <property type="project" value="UniProtKB-ARBA"/>
</dbReference>
<comment type="caution">
    <text evidence="6">The sequence shown here is derived from an EMBL/GenBank/DDBJ whole genome shotgun (WGS) entry which is preliminary data.</text>
</comment>
<dbReference type="InterPro" id="IPR025110">
    <property type="entry name" value="AMP-bd_C"/>
</dbReference>
<feature type="region of interest" description="Disordered" evidence="4">
    <location>
        <begin position="100"/>
        <end position="123"/>
    </location>
</feature>
<dbReference type="PANTHER" id="PTHR45398:SF1">
    <property type="entry name" value="ENZYME, PUTATIVE (JCVI)-RELATED"/>
    <property type="match status" value="1"/>
</dbReference>
<dbReference type="Gene3D" id="3.30.300.30">
    <property type="match status" value="1"/>
</dbReference>
<dbReference type="AlphaFoldDB" id="A0A937JUC3"/>
<evidence type="ECO:0000256" key="1">
    <source>
        <dbReference type="ARBA" id="ARBA00001957"/>
    </source>
</evidence>